<dbReference type="Pfam" id="PF00406">
    <property type="entry name" value="ADK"/>
    <property type="match status" value="1"/>
</dbReference>
<evidence type="ECO:0000256" key="3">
    <source>
        <dbReference type="ARBA" id="ARBA00022741"/>
    </source>
</evidence>
<sequence>MRILMIAPPGAGKGTQGALIASHFGIPHIASGDILRDHIARRTDIGRAAEGYLNRGELVPDEIMHETIRQAFIDSMAYGSYVLDGMPRTIEQAREIHKLGLDLGMEADIALHLQADDAEVTRRMLARASVDGRSDDTAPVIEERLRRYHEVTEPVTAWYRLRGILVSVDAMRPIDVVAREILVTLEVMRPMIDYIPARMRRPIDLTTLDRTRDELAPTAPVAGITQPAA</sequence>
<comment type="caution">
    <text evidence="5">Lacks conserved residue(s) required for the propagation of feature annotation.</text>
</comment>
<comment type="catalytic activity">
    <reaction evidence="5 7">
        <text>AMP + ATP = 2 ADP</text>
        <dbReference type="Rhea" id="RHEA:12973"/>
        <dbReference type="ChEBI" id="CHEBI:30616"/>
        <dbReference type="ChEBI" id="CHEBI:456215"/>
        <dbReference type="ChEBI" id="CHEBI:456216"/>
        <dbReference type="EC" id="2.7.4.3"/>
    </reaction>
</comment>
<evidence type="ECO:0000256" key="2">
    <source>
        <dbReference type="ARBA" id="ARBA00022727"/>
    </source>
</evidence>
<keyword evidence="1 5" id="KW-0808">Transferase</keyword>
<feature type="region of interest" description="NMP" evidence="5">
    <location>
        <begin position="30"/>
        <end position="59"/>
    </location>
</feature>
<dbReference type="SUPFAM" id="SSF52540">
    <property type="entry name" value="P-loop containing nucleoside triphosphate hydrolases"/>
    <property type="match status" value="1"/>
</dbReference>
<comment type="subunit">
    <text evidence="5 7">Monomer.</text>
</comment>
<reference evidence="9" key="1">
    <citation type="journal article" date="2019" name="Int. J. Syst. Evol. Microbiol.">
        <title>The Global Catalogue of Microorganisms (GCM) 10K type strain sequencing project: providing services to taxonomists for standard genome sequencing and annotation.</title>
        <authorList>
            <consortium name="The Broad Institute Genomics Platform"/>
            <consortium name="The Broad Institute Genome Sequencing Center for Infectious Disease"/>
            <person name="Wu L."/>
            <person name="Ma J."/>
        </authorList>
    </citation>
    <scope>NUCLEOTIDE SEQUENCE [LARGE SCALE GENOMIC DNA]</scope>
    <source>
        <strain evidence="9">JCM 17441</strain>
    </source>
</reference>
<dbReference type="InterPro" id="IPR027417">
    <property type="entry name" value="P-loop_NTPase"/>
</dbReference>
<feature type="binding site" evidence="5">
    <location>
        <position position="31"/>
    </location>
    <ligand>
        <name>AMP</name>
        <dbReference type="ChEBI" id="CHEBI:456215"/>
    </ligand>
</feature>
<organism evidence="8 9">
    <name type="scientific">Dactylosporangium darangshiense</name>
    <dbReference type="NCBI Taxonomy" id="579108"/>
    <lineage>
        <taxon>Bacteria</taxon>
        <taxon>Bacillati</taxon>
        <taxon>Actinomycetota</taxon>
        <taxon>Actinomycetes</taxon>
        <taxon>Micromonosporales</taxon>
        <taxon>Micromonosporaceae</taxon>
        <taxon>Dactylosporangium</taxon>
    </lineage>
</organism>
<feature type="binding site" evidence="5">
    <location>
        <position position="36"/>
    </location>
    <ligand>
        <name>AMP</name>
        <dbReference type="ChEBI" id="CHEBI:456215"/>
    </ligand>
</feature>
<feature type="binding site" evidence="5">
    <location>
        <position position="133"/>
    </location>
    <ligand>
        <name>AMP</name>
        <dbReference type="ChEBI" id="CHEBI:456215"/>
    </ligand>
</feature>
<dbReference type="PRINTS" id="PR00094">
    <property type="entry name" value="ADENYLTKNASE"/>
</dbReference>
<keyword evidence="3 5" id="KW-0547">Nucleotide-binding</keyword>
<comment type="similarity">
    <text evidence="5 6">Belongs to the adenylate kinase family.</text>
</comment>
<dbReference type="InterPro" id="IPR000850">
    <property type="entry name" value="Adenylat/UMP-CMP_kin"/>
</dbReference>
<dbReference type="Proteomes" id="UP001500620">
    <property type="component" value="Unassembled WGS sequence"/>
</dbReference>
<dbReference type="EMBL" id="BAABAT010000013">
    <property type="protein sequence ID" value="GAA4252220.1"/>
    <property type="molecule type" value="Genomic_DNA"/>
</dbReference>
<keyword evidence="5" id="KW-0963">Cytoplasm</keyword>
<gene>
    <name evidence="5" type="primary">adk</name>
    <name evidence="8" type="ORF">GCM10022255_047830</name>
</gene>
<evidence type="ECO:0000256" key="4">
    <source>
        <dbReference type="ARBA" id="ARBA00022777"/>
    </source>
</evidence>
<evidence type="ECO:0000256" key="5">
    <source>
        <dbReference type="HAMAP-Rule" id="MF_00235"/>
    </source>
</evidence>
<evidence type="ECO:0000256" key="7">
    <source>
        <dbReference type="RuleBase" id="RU003331"/>
    </source>
</evidence>
<dbReference type="CDD" id="cd01428">
    <property type="entry name" value="ADK"/>
    <property type="match status" value="1"/>
</dbReference>
<evidence type="ECO:0000256" key="1">
    <source>
        <dbReference type="ARBA" id="ARBA00022679"/>
    </source>
</evidence>
<dbReference type="RefSeq" id="WP_345129366.1">
    <property type="nucleotide sequence ID" value="NZ_BAABAT010000013.1"/>
</dbReference>
<comment type="subcellular location">
    <subcellularLocation>
        <location evidence="5 7">Cytoplasm</location>
    </subcellularLocation>
</comment>
<evidence type="ECO:0000313" key="8">
    <source>
        <dbReference type="EMBL" id="GAA4252220.1"/>
    </source>
</evidence>
<accession>A0ABP8DBT5</accession>
<comment type="pathway">
    <text evidence="5">Purine metabolism; AMP biosynthesis via salvage pathway; AMP from ADP: step 1/1.</text>
</comment>
<comment type="caution">
    <text evidence="8">The sequence shown here is derived from an EMBL/GenBank/DDBJ whole genome shotgun (WGS) entry which is preliminary data.</text>
</comment>
<dbReference type="Gene3D" id="3.40.50.300">
    <property type="entry name" value="P-loop containing nucleotide triphosphate hydrolases"/>
    <property type="match status" value="1"/>
</dbReference>
<feature type="binding site" evidence="5">
    <location>
        <position position="92"/>
    </location>
    <ligand>
        <name>AMP</name>
        <dbReference type="ChEBI" id="CHEBI:456215"/>
    </ligand>
</feature>
<comment type="function">
    <text evidence="5">Catalyzes the reversible transfer of the terminal phosphate group between ATP and AMP. Plays an important role in cellular energy homeostasis and in adenine nucleotide metabolism.</text>
</comment>
<feature type="binding site" evidence="5">
    <location>
        <begin position="10"/>
        <end position="15"/>
    </location>
    <ligand>
        <name>ATP</name>
        <dbReference type="ChEBI" id="CHEBI:30616"/>
    </ligand>
</feature>
<proteinExistence type="inferred from homology"/>
<comment type="domain">
    <text evidence="5">Consists of three domains, a large central CORE domain and two small peripheral domains, NMPbind and LID, which undergo movements during catalysis. The LID domain closes over the site of phosphoryl transfer upon ATP binding. Assembling and dissambling the active center during each catalytic cycle provides an effective means to prevent ATP hydrolysis.</text>
</comment>
<evidence type="ECO:0000313" key="9">
    <source>
        <dbReference type="Proteomes" id="UP001500620"/>
    </source>
</evidence>
<name>A0ABP8DBT5_9ACTN</name>
<dbReference type="PANTHER" id="PTHR23359">
    <property type="entry name" value="NUCLEOTIDE KINASE"/>
    <property type="match status" value="1"/>
</dbReference>
<feature type="binding site" evidence="5">
    <location>
        <position position="127"/>
    </location>
    <ligand>
        <name>ATP</name>
        <dbReference type="ChEBI" id="CHEBI:30616"/>
    </ligand>
</feature>
<evidence type="ECO:0000256" key="6">
    <source>
        <dbReference type="RuleBase" id="RU003330"/>
    </source>
</evidence>
<feature type="binding site" evidence="5">
    <location>
        <begin position="57"/>
        <end position="59"/>
    </location>
    <ligand>
        <name>AMP</name>
        <dbReference type="ChEBI" id="CHEBI:456215"/>
    </ligand>
</feature>
<protein>
    <recommendedName>
        <fullName evidence="5 7">Adenylate kinase</fullName>
        <shortName evidence="5">AK</shortName>
        <ecNumber evidence="5 7">2.7.4.3</ecNumber>
    </recommendedName>
    <alternativeName>
        <fullName evidence="5">ATP-AMP transphosphorylase</fullName>
    </alternativeName>
    <alternativeName>
        <fullName evidence="5">ATP:AMP phosphotransferase</fullName>
    </alternativeName>
    <alternativeName>
        <fullName evidence="5">Adenylate monophosphate kinase</fullName>
    </alternativeName>
</protein>
<keyword evidence="4 5" id="KW-0418">Kinase</keyword>
<feature type="binding site" evidence="5">
    <location>
        <position position="144"/>
    </location>
    <ligand>
        <name>AMP</name>
        <dbReference type="ChEBI" id="CHEBI:456215"/>
    </ligand>
</feature>
<dbReference type="GO" id="GO:0016301">
    <property type="term" value="F:kinase activity"/>
    <property type="evidence" value="ECO:0007669"/>
    <property type="project" value="UniProtKB-KW"/>
</dbReference>
<keyword evidence="9" id="KW-1185">Reference proteome</keyword>
<dbReference type="EC" id="2.7.4.3" evidence="5 7"/>
<keyword evidence="2 5" id="KW-0545">Nucleotide biosynthesis</keyword>
<dbReference type="HAMAP" id="MF_00235">
    <property type="entry name" value="Adenylate_kinase_Adk"/>
    <property type="match status" value="1"/>
</dbReference>
<keyword evidence="5 7" id="KW-0067">ATP-binding</keyword>
<feature type="binding site" evidence="5">
    <location>
        <position position="172"/>
    </location>
    <ligand>
        <name>ATP</name>
        <dbReference type="ChEBI" id="CHEBI:30616"/>
    </ligand>
</feature>